<dbReference type="PROSITE" id="PS01031">
    <property type="entry name" value="SHSP"/>
    <property type="match status" value="1"/>
</dbReference>
<dbReference type="Gene3D" id="2.60.40.790">
    <property type="match status" value="1"/>
</dbReference>
<dbReference type="InterPro" id="IPR008978">
    <property type="entry name" value="HSP20-like_chaperone"/>
</dbReference>
<dbReference type="RefSeq" id="XP_004347403.1">
    <property type="nucleotide sequence ID" value="XM_004347353.2"/>
</dbReference>
<keyword evidence="7" id="KW-1185">Reference proteome</keyword>
<evidence type="ECO:0000256" key="3">
    <source>
        <dbReference type="RuleBase" id="RU003616"/>
    </source>
</evidence>
<dbReference type="PhylomeDB" id="A0A0D2UFN1"/>
<feature type="region of interest" description="Disordered" evidence="4">
    <location>
        <begin position="30"/>
        <end position="62"/>
    </location>
</feature>
<dbReference type="Pfam" id="PF00011">
    <property type="entry name" value="HSP20"/>
    <property type="match status" value="1"/>
</dbReference>
<comment type="similarity">
    <text evidence="2 3">Belongs to the small heat shock protein (HSP20) family.</text>
</comment>
<protein>
    <submittedName>
        <fullName evidence="6">Small HspC2 heat shock protein</fullName>
    </submittedName>
</protein>
<dbReference type="eggNOG" id="KOG0710">
    <property type="taxonomic scope" value="Eukaryota"/>
</dbReference>
<evidence type="ECO:0000313" key="6">
    <source>
        <dbReference type="EMBL" id="KJE93946.1"/>
    </source>
</evidence>
<evidence type="ECO:0000259" key="5">
    <source>
        <dbReference type="PROSITE" id="PS01031"/>
    </source>
</evidence>
<dbReference type="STRING" id="595528.A0A0D2UFN1"/>
<reference evidence="7" key="1">
    <citation type="submission" date="2011-02" db="EMBL/GenBank/DDBJ databases">
        <title>The Genome Sequence of Capsaspora owczarzaki ATCC 30864.</title>
        <authorList>
            <person name="Russ C."/>
            <person name="Cuomo C."/>
            <person name="Burger G."/>
            <person name="Gray M.W."/>
            <person name="Holland P.W.H."/>
            <person name="King N."/>
            <person name="Lang F.B.F."/>
            <person name="Roger A.J."/>
            <person name="Ruiz-Trillo I."/>
            <person name="Young S.K."/>
            <person name="Zeng Q."/>
            <person name="Gargeya S."/>
            <person name="Alvarado L."/>
            <person name="Berlin A."/>
            <person name="Chapman S.B."/>
            <person name="Chen Z."/>
            <person name="Freedman E."/>
            <person name="Gellesch M."/>
            <person name="Goldberg J."/>
            <person name="Griggs A."/>
            <person name="Gujja S."/>
            <person name="Heilman E."/>
            <person name="Heiman D."/>
            <person name="Howarth C."/>
            <person name="Mehta T."/>
            <person name="Neiman D."/>
            <person name="Pearson M."/>
            <person name="Roberts A."/>
            <person name="Saif S."/>
            <person name="Shea T."/>
            <person name="Shenoy N."/>
            <person name="Sisk P."/>
            <person name="Stolte C."/>
            <person name="Sykes S."/>
            <person name="White J."/>
            <person name="Yandava C."/>
            <person name="Haas B."/>
            <person name="Nusbaum C."/>
            <person name="Birren B."/>
        </authorList>
    </citation>
    <scope>NUCLEOTIDE SEQUENCE</scope>
    <source>
        <strain evidence="7">ATCC 30864</strain>
    </source>
</reference>
<gene>
    <name evidence="6" type="ORF">CAOG_004656</name>
</gene>
<dbReference type="EMBL" id="KE346366">
    <property type="protein sequence ID" value="KJE93946.1"/>
    <property type="molecule type" value="Genomic_DNA"/>
</dbReference>
<evidence type="ECO:0000256" key="4">
    <source>
        <dbReference type="SAM" id="MobiDB-lite"/>
    </source>
</evidence>
<dbReference type="InterPro" id="IPR031107">
    <property type="entry name" value="Small_HSP"/>
</dbReference>
<accession>A0A0D2UFN1</accession>
<feature type="compositionally biased region" description="Basic and acidic residues" evidence="4">
    <location>
        <begin position="40"/>
        <end position="49"/>
    </location>
</feature>
<dbReference type="OrthoDB" id="1431247at2759"/>
<proteinExistence type="inferred from homology"/>
<dbReference type="CDD" id="cd06464">
    <property type="entry name" value="ACD_sHsps-like"/>
    <property type="match status" value="1"/>
</dbReference>
<dbReference type="FunCoup" id="A0A0D2UFN1">
    <property type="interactions" value="132"/>
</dbReference>
<name>A0A0D2UFN1_CAPO3</name>
<dbReference type="SUPFAM" id="SSF49764">
    <property type="entry name" value="HSP20-like chaperones"/>
    <property type="match status" value="1"/>
</dbReference>
<feature type="domain" description="SHSP" evidence="5">
    <location>
        <begin position="67"/>
        <end position="177"/>
    </location>
</feature>
<dbReference type="InParanoid" id="A0A0D2UFN1"/>
<evidence type="ECO:0000256" key="1">
    <source>
        <dbReference type="ARBA" id="ARBA00023016"/>
    </source>
</evidence>
<evidence type="ECO:0000256" key="2">
    <source>
        <dbReference type="PROSITE-ProRule" id="PRU00285"/>
    </source>
</evidence>
<dbReference type="InterPro" id="IPR002068">
    <property type="entry name" value="A-crystallin/Hsp20_dom"/>
</dbReference>
<keyword evidence="1 6" id="KW-0346">Stress response</keyword>
<dbReference type="PANTHER" id="PTHR11527">
    <property type="entry name" value="HEAT-SHOCK PROTEIN 20 FAMILY MEMBER"/>
    <property type="match status" value="1"/>
</dbReference>
<organism evidence="6 7">
    <name type="scientific">Capsaspora owczarzaki (strain ATCC 30864)</name>
    <dbReference type="NCBI Taxonomy" id="595528"/>
    <lineage>
        <taxon>Eukaryota</taxon>
        <taxon>Filasterea</taxon>
        <taxon>Capsaspora</taxon>
    </lineage>
</organism>
<dbReference type="OMA" id="GKNERWH"/>
<dbReference type="AlphaFoldDB" id="A0A0D2UFN1"/>
<evidence type="ECO:0000313" key="7">
    <source>
        <dbReference type="Proteomes" id="UP000008743"/>
    </source>
</evidence>
<dbReference type="Proteomes" id="UP000008743">
    <property type="component" value="Unassembled WGS sequence"/>
</dbReference>
<sequence length="177" mass="19742">MDFYTLRRDMDRLFNQFERGFPASWQSPMLQHQQAPMLESAHDSSKDAPGDTQVGALTPAWPSSRWMTSPSTSFAVDVHESSDGYHISADLPGMKKDEISVNCENGILTISGEKKQEQEKSDHTYHVFERSVGRVSRTLRLPRDADSSKANAKYTDGVLTLDIAKRALPAGSRIAIQ</sequence>